<evidence type="ECO:0000313" key="3">
    <source>
        <dbReference type="EMBL" id="MDP9829133.1"/>
    </source>
</evidence>
<keyword evidence="2" id="KW-0812">Transmembrane</keyword>
<evidence type="ECO:0008006" key="5">
    <source>
        <dbReference type="Google" id="ProtNLM"/>
    </source>
</evidence>
<dbReference type="RefSeq" id="WP_307247039.1">
    <property type="nucleotide sequence ID" value="NZ_JAUSQZ010000001.1"/>
</dbReference>
<keyword evidence="2" id="KW-0472">Membrane</keyword>
<proteinExistence type="predicted"/>
<reference evidence="3 4" key="1">
    <citation type="submission" date="2023-07" db="EMBL/GenBank/DDBJ databases">
        <title>Sequencing the genomes of 1000 actinobacteria strains.</title>
        <authorList>
            <person name="Klenk H.-P."/>
        </authorList>
    </citation>
    <scope>NUCLEOTIDE SEQUENCE [LARGE SCALE GENOMIC DNA]</scope>
    <source>
        <strain evidence="3 4">DSM 44388</strain>
    </source>
</reference>
<name>A0ABT9P8X1_9ACTN</name>
<evidence type="ECO:0000313" key="4">
    <source>
        <dbReference type="Proteomes" id="UP001235712"/>
    </source>
</evidence>
<comment type="caution">
    <text evidence="3">The sequence shown here is derived from an EMBL/GenBank/DDBJ whole genome shotgun (WGS) entry which is preliminary data.</text>
</comment>
<evidence type="ECO:0000256" key="1">
    <source>
        <dbReference type="SAM" id="MobiDB-lite"/>
    </source>
</evidence>
<feature type="transmembrane region" description="Helical" evidence="2">
    <location>
        <begin position="54"/>
        <end position="76"/>
    </location>
</feature>
<gene>
    <name evidence="3" type="ORF">J2S57_004882</name>
</gene>
<keyword evidence="4" id="KW-1185">Reference proteome</keyword>
<sequence length="286" mass="28945">MEGGEEPELDLDRPADGDAQVVALFRDGLRAGPTGLDPRGIERRARRRHRRAQAVASSAVTAAAALAAVLVIASPWQPQGGDEGVPAGPGPSLTATAAPDLTAASLIDPDDITLGSQTLEVTEPASDISGEELVGGVCVDGTLGVDVPTRAFEAAWSTGRAVPADYVVREKAAQWPGQPGQAAKALETLRSQLESCTAGPGPEGLGVTTDRTGDLAMSAPYLVVTATEGTGTPYAQAFLVWDDTLVTVSVGGPESASEDDAYRAVIAVLEKAVGRITAGGAPGGGA</sequence>
<feature type="region of interest" description="Disordered" evidence="1">
    <location>
        <begin position="77"/>
        <end position="96"/>
    </location>
</feature>
<keyword evidence="2" id="KW-1133">Transmembrane helix</keyword>
<accession>A0ABT9P8X1</accession>
<protein>
    <recommendedName>
        <fullName evidence="5">PknH-like protein</fullName>
    </recommendedName>
</protein>
<evidence type="ECO:0000256" key="2">
    <source>
        <dbReference type="SAM" id="Phobius"/>
    </source>
</evidence>
<organism evidence="3 4">
    <name type="scientific">Kineosporia succinea</name>
    <dbReference type="NCBI Taxonomy" id="84632"/>
    <lineage>
        <taxon>Bacteria</taxon>
        <taxon>Bacillati</taxon>
        <taxon>Actinomycetota</taxon>
        <taxon>Actinomycetes</taxon>
        <taxon>Kineosporiales</taxon>
        <taxon>Kineosporiaceae</taxon>
        <taxon>Kineosporia</taxon>
    </lineage>
</organism>
<dbReference type="EMBL" id="JAUSQZ010000001">
    <property type="protein sequence ID" value="MDP9829133.1"/>
    <property type="molecule type" value="Genomic_DNA"/>
</dbReference>
<dbReference type="Proteomes" id="UP001235712">
    <property type="component" value="Unassembled WGS sequence"/>
</dbReference>